<keyword evidence="4" id="KW-1185">Reference proteome</keyword>
<proteinExistence type="predicted"/>
<feature type="region of interest" description="Disordered" evidence="2">
    <location>
        <begin position="78"/>
        <end position="137"/>
    </location>
</feature>
<organism evidence="5">
    <name type="scientific">Strongyloides stercoralis</name>
    <name type="common">Threadworm</name>
    <dbReference type="NCBI Taxonomy" id="6248"/>
    <lineage>
        <taxon>Eukaryota</taxon>
        <taxon>Metazoa</taxon>
        <taxon>Ecdysozoa</taxon>
        <taxon>Nematoda</taxon>
        <taxon>Chromadorea</taxon>
        <taxon>Rhabditida</taxon>
        <taxon>Tylenchina</taxon>
        <taxon>Panagrolaimomorpha</taxon>
        <taxon>Strongyloidoidea</taxon>
        <taxon>Strongyloididae</taxon>
        <taxon>Strongyloides</taxon>
    </lineage>
</organism>
<feature type="signal peptide" evidence="3">
    <location>
        <begin position="1"/>
        <end position="20"/>
    </location>
</feature>
<dbReference type="AlphaFoldDB" id="A0A0K0ELC3"/>
<feature type="coiled-coil region" evidence="1">
    <location>
        <begin position="138"/>
        <end position="174"/>
    </location>
</feature>
<sequence length="233" mass="26960">MNFLFIYSFLFVVICGNALGLFEAKKSDDDLKSSLTLGSLVGKTFNDAILKDEKLLNTESKDLQNTIIAHDTLAQRKRLAAKKNRGRKPVQGKQLQQNAKRPAQKNKNTRQLGRRPVPGKKTRPMRGQGNRGSTSTLEQQLRQQIADLEFQIQLAEINAEEELEQERRNRHLNEIQRRELRAARFNQMRANRRENTRLRRAQLEATVAEIIELAREEERELLEEEYRLATATP</sequence>
<feature type="chain" id="PRO_5005328500" evidence="3">
    <location>
        <begin position="21"/>
        <end position="233"/>
    </location>
</feature>
<evidence type="ECO:0000256" key="2">
    <source>
        <dbReference type="SAM" id="MobiDB-lite"/>
    </source>
</evidence>
<dbReference type="WBParaSite" id="TCONS_00015751.p1">
    <property type="protein sequence ID" value="TCONS_00015751.p1"/>
    <property type="gene ID" value="XLOC_010511"/>
</dbReference>
<protein>
    <submittedName>
        <fullName evidence="6">BZIP domain-containing protein</fullName>
    </submittedName>
</protein>
<keyword evidence="1" id="KW-0175">Coiled coil</keyword>
<name>A0A0K0ELC3_STRER</name>
<dbReference type="WBParaSite" id="SSTP_0001026600.1">
    <property type="protein sequence ID" value="SSTP_0001026600.1"/>
    <property type="gene ID" value="SSTP_0001026600"/>
</dbReference>
<keyword evidence="3" id="KW-0732">Signal</keyword>
<evidence type="ECO:0000313" key="6">
    <source>
        <dbReference type="WBParaSite" id="TCONS_00015751.p1"/>
    </source>
</evidence>
<feature type="compositionally biased region" description="Basic residues" evidence="2">
    <location>
        <begin position="78"/>
        <end position="90"/>
    </location>
</feature>
<evidence type="ECO:0000313" key="5">
    <source>
        <dbReference type="WBParaSite" id="SSTP_0001026600.1"/>
    </source>
</evidence>
<evidence type="ECO:0000256" key="1">
    <source>
        <dbReference type="SAM" id="Coils"/>
    </source>
</evidence>
<accession>A0A0K0ELC3</accession>
<reference evidence="5" key="1">
    <citation type="submission" date="2015-08" db="UniProtKB">
        <authorList>
            <consortium name="WormBaseParasite"/>
        </authorList>
    </citation>
    <scope>IDENTIFICATION</scope>
</reference>
<dbReference type="Proteomes" id="UP000035681">
    <property type="component" value="Unplaced"/>
</dbReference>
<evidence type="ECO:0000256" key="3">
    <source>
        <dbReference type="SAM" id="SignalP"/>
    </source>
</evidence>
<evidence type="ECO:0000313" key="4">
    <source>
        <dbReference type="Proteomes" id="UP000035681"/>
    </source>
</evidence>